<keyword evidence="5" id="KW-0131">Cell cycle</keyword>
<dbReference type="GO" id="GO:0005829">
    <property type="term" value="C:cytosol"/>
    <property type="evidence" value="ECO:0007669"/>
    <property type="project" value="TreeGrafter"/>
</dbReference>
<dbReference type="AlphaFoldDB" id="A0AAD1VZZ6"/>
<dbReference type="PANTHER" id="PTHR13255:SF0">
    <property type="entry name" value="ATAXIN-10"/>
    <property type="match status" value="1"/>
</dbReference>
<dbReference type="SUPFAM" id="SSF48371">
    <property type="entry name" value="ARM repeat"/>
    <property type="match status" value="1"/>
</dbReference>
<protein>
    <recommendedName>
        <fullName evidence="3">Ataxin-10</fullName>
    </recommendedName>
</protein>
<comment type="similarity">
    <text evidence="2">Belongs to the ataxin-10 family.</text>
</comment>
<sequence>MLSALRCGLQFLGNAAAGNPDSQNSIWKCAFPDLFLNCLKHGDEKVSGYGSMVLFTCLSDDTVAELKDPTQLDVALNVITSYRNHPDADWLHLIVTGHFLKCPELVKSMYVKQTDQERITMLEIIMAKFNEREPIAPEDAISLQRIGEFLSDCFQNQCQAVLKLTIPGNSSEQEALVVVRLLDVLCEMTSNNDFLPCLQSRPSLLETVIDILRLTHLAGKQAKNVFTPTHSTSLGSELTHAVVGFKVQLIRMISNLCYKSQENQDKVYQLEGIPLILDNCSIDDNNPFLNQWAVYAIRNLTENNKRNQELIASMERQGLADTSLLKGLGYDVEERDGKLVLKSTRKS</sequence>
<evidence type="ECO:0000313" key="8">
    <source>
        <dbReference type="EMBL" id="CAH2278301.1"/>
    </source>
</evidence>
<accession>A0AAD1VZZ6</accession>
<evidence type="ECO:0000256" key="1">
    <source>
        <dbReference type="ARBA" id="ARBA00004214"/>
    </source>
</evidence>
<gene>
    <name evidence="8" type="ORF">PECUL_23A023070</name>
</gene>
<evidence type="ECO:0000256" key="4">
    <source>
        <dbReference type="ARBA" id="ARBA00022618"/>
    </source>
</evidence>
<keyword evidence="9" id="KW-1185">Reference proteome</keyword>
<organism evidence="8 9">
    <name type="scientific">Pelobates cultripes</name>
    <name type="common">Western spadefoot toad</name>
    <dbReference type="NCBI Taxonomy" id="61616"/>
    <lineage>
        <taxon>Eukaryota</taxon>
        <taxon>Metazoa</taxon>
        <taxon>Chordata</taxon>
        <taxon>Craniata</taxon>
        <taxon>Vertebrata</taxon>
        <taxon>Euteleostomi</taxon>
        <taxon>Amphibia</taxon>
        <taxon>Batrachia</taxon>
        <taxon>Anura</taxon>
        <taxon>Pelobatoidea</taxon>
        <taxon>Pelobatidae</taxon>
        <taxon>Pelobates</taxon>
    </lineage>
</organism>
<dbReference type="EMBL" id="OW240914">
    <property type="protein sequence ID" value="CAH2278301.1"/>
    <property type="molecule type" value="Genomic_DNA"/>
</dbReference>
<dbReference type="GO" id="GO:0051301">
    <property type="term" value="P:cell division"/>
    <property type="evidence" value="ECO:0007669"/>
    <property type="project" value="UniProtKB-KW"/>
</dbReference>
<dbReference type="Pfam" id="PF09759">
    <property type="entry name" value="Atx10homo_assoc"/>
    <property type="match status" value="1"/>
</dbReference>
<comment type="function">
    <text evidence="6">May play a role in the regulation of cytokinesis. May play a role in signaling by stimulating protein glycosylation. Induces neuritogenesis by activating the Ras-MAP kinase pathway and is necessary for the survival of cerebellar neurons. Does not appear to play a major role in ciliogenesis.</text>
</comment>
<evidence type="ECO:0000256" key="3">
    <source>
        <dbReference type="ARBA" id="ARBA00018804"/>
    </source>
</evidence>
<keyword evidence="4" id="KW-0132">Cell division</keyword>
<evidence type="ECO:0000313" key="9">
    <source>
        <dbReference type="Proteomes" id="UP001295444"/>
    </source>
</evidence>
<evidence type="ECO:0000256" key="2">
    <source>
        <dbReference type="ARBA" id="ARBA00008384"/>
    </source>
</evidence>
<dbReference type="GO" id="GO:0030496">
    <property type="term" value="C:midbody"/>
    <property type="evidence" value="ECO:0007669"/>
    <property type="project" value="UniProtKB-SubCell"/>
</dbReference>
<name>A0AAD1VZZ6_PELCU</name>
<feature type="domain" description="Ataxin-10" evidence="7">
    <location>
        <begin position="245"/>
        <end position="341"/>
    </location>
</feature>
<dbReference type="PANTHER" id="PTHR13255">
    <property type="entry name" value="ATAXIN-10"/>
    <property type="match status" value="1"/>
</dbReference>
<dbReference type="InterPro" id="IPR051374">
    <property type="entry name" value="Ataxin-10/CTR86_families"/>
</dbReference>
<proteinExistence type="inferred from homology"/>
<dbReference type="Gene3D" id="1.25.10.10">
    <property type="entry name" value="Leucine-rich Repeat Variant"/>
    <property type="match status" value="1"/>
</dbReference>
<evidence type="ECO:0000256" key="6">
    <source>
        <dbReference type="ARBA" id="ARBA00045173"/>
    </source>
</evidence>
<dbReference type="GO" id="GO:0031175">
    <property type="term" value="P:neuron projection development"/>
    <property type="evidence" value="ECO:0007669"/>
    <property type="project" value="TreeGrafter"/>
</dbReference>
<reference evidence="8" key="1">
    <citation type="submission" date="2022-03" db="EMBL/GenBank/DDBJ databases">
        <authorList>
            <person name="Alioto T."/>
            <person name="Alioto T."/>
            <person name="Gomez Garrido J."/>
        </authorList>
    </citation>
    <scope>NUCLEOTIDE SEQUENCE</scope>
</reference>
<evidence type="ECO:0000256" key="5">
    <source>
        <dbReference type="ARBA" id="ARBA00023306"/>
    </source>
</evidence>
<dbReference type="InterPro" id="IPR011989">
    <property type="entry name" value="ARM-like"/>
</dbReference>
<comment type="subcellular location">
    <subcellularLocation>
        <location evidence="1">Midbody</location>
    </subcellularLocation>
</comment>
<dbReference type="Proteomes" id="UP001295444">
    <property type="component" value="Chromosome 03"/>
</dbReference>
<dbReference type="InterPro" id="IPR016024">
    <property type="entry name" value="ARM-type_fold"/>
</dbReference>
<dbReference type="InterPro" id="IPR019156">
    <property type="entry name" value="Ataxin-10_domain"/>
</dbReference>
<evidence type="ECO:0000259" key="7">
    <source>
        <dbReference type="Pfam" id="PF09759"/>
    </source>
</evidence>